<keyword evidence="2" id="KW-1185">Reference proteome</keyword>
<proteinExistence type="predicted"/>
<gene>
    <name evidence="1" type="ORF">B6S12_10725</name>
</gene>
<evidence type="ECO:0000313" key="1">
    <source>
        <dbReference type="EMBL" id="PZT47131.1"/>
    </source>
</evidence>
<name>A0A2W6MT64_9HELI</name>
<sequence length="39" mass="4483">EYFSMVLEVNPKLTPLLKNGDVVNLPIIEKPTNKEEALW</sequence>
<protein>
    <submittedName>
        <fullName evidence="1">Phage tail protein</fullName>
    </submittedName>
</protein>
<dbReference type="AlphaFoldDB" id="A0A2W6MT64"/>
<dbReference type="Proteomes" id="UP000249746">
    <property type="component" value="Unassembled WGS sequence"/>
</dbReference>
<comment type="caution">
    <text evidence="1">The sequence shown here is derived from an EMBL/GenBank/DDBJ whole genome shotgun (WGS) entry which is preliminary data.</text>
</comment>
<reference evidence="1 2" key="1">
    <citation type="submission" date="2017-03" db="EMBL/GenBank/DDBJ databases">
        <title>Genomic and clinical evidence uncovers the enterohepatic species Helicobacter valdiviensis as a potential human intestinal pathogen.</title>
        <authorList>
            <person name="Fresia P."/>
            <person name="Jara R."/>
            <person name="Sierra R."/>
            <person name="Ferres I."/>
            <person name="Greif G."/>
            <person name="Iraola G."/>
            <person name="Collado L."/>
        </authorList>
    </citation>
    <scope>NUCLEOTIDE SEQUENCE [LARGE SCALE GENOMIC DNA]</scope>
    <source>
        <strain evidence="1 2">WBE14</strain>
    </source>
</reference>
<dbReference type="EMBL" id="NBIU01000113">
    <property type="protein sequence ID" value="PZT47131.1"/>
    <property type="molecule type" value="Genomic_DNA"/>
</dbReference>
<feature type="non-terminal residue" evidence="1">
    <location>
        <position position="1"/>
    </location>
</feature>
<evidence type="ECO:0000313" key="2">
    <source>
        <dbReference type="Proteomes" id="UP000249746"/>
    </source>
</evidence>
<organism evidence="1 2">
    <name type="scientific">Helicobacter valdiviensis</name>
    <dbReference type="NCBI Taxonomy" id="1458358"/>
    <lineage>
        <taxon>Bacteria</taxon>
        <taxon>Pseudomonadati</taxon>
        <taxon>Campylobacterota</taxon>
        <taxon>Epsilonproteobacteria</taxon>
        <taxon>Campylobacterales</taxon>
        <taxon>Helicobacteraceae</taxon>
        <taxon>Helicobacter</taxon>
    </lineage>
</organism>
<accession>A0A2W6MT64</accession>